<dbReference type="Proteomes" id="UP000277294">
    <property type="component" value="Unassembled WGS sequence"/>
</dbReference>
<reference evidence="1 2" key="1">
    <citation type="submission" date="2018-10" db="EMBL/GenBank/DDBJ databases">
        <authorList>
            <person name="Criscuolo A."/>
        </authorList>
    </citation>
    <scope>NUCLEOTIDE SEQUENCE [LARGE SCALE GENOMIC DNA]</scope>
    <source>
        <strain evidence="1">DnA1</strain>
    </source>
</reference>
<name>A0A3P4B6A6_9BURK</name>
<accession>A0A3P4B6A6</accession>
<sequence>MNTADSLIRMANQIGDFFGTMPDRDQAVADVADHLKRFWEPRMLRTLLAHVDAHGDDELNDMARAAIRTHRQHIQ</sequence>
<proteinExistence type="predicted"/>
<keyword evidence="2" id="KW-1185">Reference proteome</keyword>
<gene>
    <name evidence="1" type="ORF">PIGHUM_03923</name>
</gene>
<dbReference type="InterPro" id="IPR021074">
    <property type="entry name" value="Formate_DH_dsu"/>
</dbReference>
<protein>
    <submittedName>
        <fullName evidence="1">NADH-dependent formate dehydrogenase delta subunit FdsD</fullName>
    </submittedName>
</protein>
<evidence type="ECO:0000313" key="1">
    <source>
        <dbReference type="EMBL" id="VCU71833.1"/>
    </source>
</evidence>
<dbReference type="AlphaFoldDB" id="A0A3P4B6A6"/>
<evidence type="ECO:0000313" key="2">
    <source>
        <dbReference type="Proteomes" id="UP000277294"/>
    </source>
</evidence>
<organism evidence="1 2">
    <name type="scientific">Pigmentiphaga humi</name>
    <dbReference type="NCBI Taxonomy" id="2478468"/>
    <lineage>
        <taxon>Bacteria</taxon>
        <taxon>Pseudomonadati</taxon>
        <taxon>Pseudomonadota</taxon>
        <taxon>Betaproteobacteria</taxon>
        <taxon>Burkholderiales</taxon>
        <taxon>Alcaligenaceae</taxon>
        <taxon>Pigmentiphaga</taxon>
    </lineage>
</organism>
<dbReference type="EMBL" id="UWPJ01000031">
    <property type="protein sequence ID" value="VCU71833.1"/>
    <property type="molecule type" value="Genomic_DNA"/>
</dbReference>
<dbReference type="Pfam" id="PF11390">
    <property type="entry name" value="FdsD"/>
    <property type="match status" value="1"/>
</dbReference>